<dbReference type="InterPro" id="IPR028073">
    <property type="entry name" value="PHTB1_N_dom"/>
</dbReference>
<dbReference type="AlphaFoldDB" id="A0A6L2Q6N6"/>
<dbReference type="Proteomes" id="UP000502823">
    <property type="component" value="Unassembled WGS sequence"/>
</dbReference>
<sequence>MEHLEVCCLSLELFDIICQLQKEFAWIHRSETSAGITMFDTEEKSSAFYRKVTCAYDESFCLNQMIAYNNYAHVTAGARTYYSREARDLWSTQCGEDETFDQTCIITANFGDRYDKIVVGGHSGYVRVFQPSIELSEDGTMNGHKPTDLLIEIHLPQPVLQISVGRLVSGSQTEHLSVLHPRSVAVYSLVTRAGAAEHGDQIRLVLAYEHQLQRSAFCMVLGPFGGVNGRDFLCVQSLDGTLSFFEQETFAFIRFLPGFLLPGPLVFLPHTDSFLTVTSSWHVETYRYQVLAEAGGTNGEEFTSGRKISAEWSHNIGEAALDVAAVTCSTSSCDILVLGERNLFCLKDNGTLKFMKRLEYKPCCFHPYCIEPDGRLMVLVVTDTNTLLVYERTRLHWSAQLVITPVAVRRATFESMKGVLVLLSGKGELQCCYLGTEPSLFMAPPLEVHAIDYEQAGKELSELQKVIKSYTKRNGVSLASTAAEREVRVTVSVSTQLEPCPFPHNVDQEGIEIPMCRISVELVPHSPLSKVQVSFLVHPPLTVSQVSHTISSLCERSYIVAYVYMEQSCDVPTLEVQVVTSYVASGGGLPRVLNNVAQLPLKLVASFASPVKEADFKVTLNTNQPVVSLSQLFPEFVGEGSMPGTSSAAGFLCYGGRGSVVTVLAAKSSQRYRLQCDSLPSLCIFTSQLVERLNRHFAKHKDFVCSYSSSLPVHELFSEIGTHFLFREKARNVQEELHERATQFRVIQRRLLAKFKDKTPTPLTNLDMLLRDTYQHILVSADEVEEIQQALSRSRCQLSCVIRLILLMVKLMNTATEEDYSNLQAALTPTVYDTEEQGWEEVADAALSHLLRTSLAKDHNPSQRLAPITLEPMKDIARLKKHISSALDRISKGSHRVEKEDNVGKTLKPVKSISPIPEAVEGGHDDAVVPVGSWYGERAVSAKPRGRSAVLLKAHLAAQTPVISNGLSPDPEADVSAFKTDQECKESSSSHVGLIEGPSALLPSTDDDIW</sequence>
<dbReference type="InterPro" id="IPR055363">
    <property type="entry name" value="PTHB1_hp_dom"/>
</dbReference>
<dbReference type="GO" id="GO:0034464">
    <property type="term" value="C:BBSome"/>
    <property type="evidence" value="ECO:0007669"/>
    <property type="project" value="InterPro"/>
</dbReference>
<feature type="domain" description="PTHB1 GAE" evidence="3">
    <location>
        <begin position="512"/>
        <end position="594"/>
    </location>
</feature>
<evidence type="ECO:0000313" key="8">
    <source>
        <dbReference type="Proteomes" id="UP000502823"/>
    </source>
</evidence>
<dbReference type="GO" id="GO:0016020">
    <property type="term" value="C:membrane"/>
    <property type="evidence" value="ECO:0007669"/>
    <property type="project" value="TreeGrafter"/>
</dbReference>
<dbReference type="Pfam" id="PF14727">
    <property type="entry name" value="PHTB1_N"/>
    <property type="match status" value="1"/>
</dbReference>
<evidence type="ECO:0000259" key="3">
    <source>
        <dbReference type="Pfam" id="PF14728"/>
    </source>
</evidence>
<feature type="region of interest" description="Disordered" evidence="1">
    <location>
        <begin position="963"/>
        <end position="1010"/>
    </location>
</feature>
<organism evidence="7 8">
    <name type="scientific">Coptotermes formosanus</name>
    <name type="common">Formosan subterranean termite</name>
    <dbReference type="NCBI Taxonomy" id="36987"/>
    <lineage>
        <taxon>Eukaryota</taxon>
        <taxon>Metazoa</taxon>
        <taxon>Ecdysozoa</taxon>
        <taxon>Arthropoda</taxon>
        <taxon>Hexapoda</taxon>
        <taxon>Insecta</taxon>
        <taxon>Pterygota</taxon>
        <taxon>Neoptera</taxon>
        <taxon>Polyneoptera</taxon>
        <taxon>Dictyoptera</taxon>
        <taxon>Blattodea</taxon>
        <taxon>Blattoidea</taxon>
        <taxon>Termitoidae</taxon>
        <taxon>Rhinotermitidae</taxon>
        <taxon>Coptotermes</taxon>
    </lineage>
</organism>
<dbReference type="EMBL" id="BLKM01000909">
    <property type="protein sequence ID" value="GFG39600.1"/>
    <property type="molecule type" value="Genomic_DNA"/>
</dbReference>
<gene>
    <name evidence="7" type="ORF">Cfor_03370</name>
</gene>
<accession>A0A6L2Q6N6</accession>
<evidence type="ECO:0000259" key="5">
    <source>
        <dbReference type="Pfam" id="PF23338"/>
    </source>
</evidence>
<evidence type="ECO:0000259" key="6">
    <source>
        <dbReference type="Pfam" id="PF23339"/>
    </source>
</evidence>
<feature type="domain" description="PTHB1 N-terminal" evidence="2">
    <location>
        <begin position="86"/>
        <end position="438"/>
    </location>
</feature>
<dbReference type="OrthoDB" id="10262646at2759"/>
<dbReference type="InterPro" id="IPR036322">
    <property type="entry name" value="WD40_repeat_dom_sf"/>
</dbReference>
<evidence type="ECO:0000256" key="1">
    <source>
        <dbReference type="SAM" id="MobiDB-lite"/>
    </source>
</evidence>
<evidence type="ECO:0000259" key="2">
    <source>
        <dbReference type="Pfam" id="PF14727"/>
    </source>
</evidence>
<evidence type="ECO:0000313" key="7">
    <source>
        <dbReference type="EMBL" id="GFG39600.1"/>
    </source>
</evidence>
<reference evidence="8" key="1">
    <citation type="submission" date="2020-01" db="EMBL/GenBank/DDBJ databases">
        <title>Draft genome sequence of the Termite Coptotermes fromosanus.</title>
        <authorList>
            <person name="Itakura S."/>
            <person name="Yosikawa Y."/>
            <person name="Umezawa K."/>
        </authorList>
    </citation>
    <scope>NUCLEOTIDE SEQUENCE [LARGE SCALE GENOMIC DNA]</scope>
</reference>
<dbReference type="FunCoup" id="A0A6L2Q6N6">
    <property type="interactions" value="81"/>
</dbReference>
<dbReference type="Pfam" id="PF23338">
    <property type="entry name" value="PTHB1_hp"/>
    <property type="match status" value="1"/>
</dbReference>
<dbReference type="Pfam" id="PF23337">
    <property type="entry name" value="PTHB1_pf"/>
    <property type="match status" value="1"/>
</dbReference>
<evidence type="ECO:0000259" key="4">
    <source>
        <dbReference type="Pfam" id="PF23337"/>
    </source>
</evidence>
<dbReference type="SUPFAM" id="SSF50978">
    <property type="entry name" value="WD40 repeat-like"/>
    <property type="match status" value="1"/>
</dbReference>
<dbReference type="PANTHER" id="PTHR20991:SF0">
    <property type="entry name" value="PROTEIN PTHB1"/>
    <property type="match status" value="1"/>
</dbReference>
<evidence type="ECO:0008006" key="9">
    <source>
        <dbReference type="Google" id="ProtNLM"/>
    </source>
</evidence>
<dbReference type="InterPro" id="IPR055362">
    <property type="entry name" value="PTHB1_pf_dom"/>
</dbReference>
<dbReference type="PANTHER" id="PTHR20991">
    <property type="entry name" value="PARATHYROID HORMONE-RESPONSIVE B1 GENE"/>
    <property type="match status" value="1"/>
</dbReference>
<protein>
    <recommendedName>
        <fullName evidence="9">PTHB1 N-terminal domain-containing protein</fullName>
    </recommendedName>
</protein>
<dbReference type="InterPro" id="IPR055364">
    <property type="entry name" value="PTHB1_CtH_dom"/>
</dbReference>
<dbReference type="InterPro" id="IPR026511">
    <property type="entry name" value="PTHB1"/>
</dbReference>
<dbReference type="Pfam" id="PF14728">
    <property type="entry name" value="PTHB1_GAE"/>
    <property type="match status" value="1"/>
</dbReference>
<feature type="domain" description="PTHB1 C-terminal helix bundle" evidence="6">
    <location>
        <begin position="817"/>
        <end position="890"/>
    </location>
</feature>
<keyword evidence="8" id="KW-1185">Reference proteome</keyword>
<feature type="domain" description="PTHB1 platform" evidence="4">
    <location>
        <begin position="600"/>
        <end position="708"/>
    </location>
</feature>
<feature type="domain" description="PTHB1 hairpin" evidence="5">
    <location>
        <begin position="710"/>
        <end position="812"/>
    </location>
</feature>
<dbReference type="InParanoid" id="A0A6L2Q6N6"/>
<proteinExistence type="predicted"/>
<name>A0A6L2Q6N6_COPFO</name>
<dbReference type="InterPro" id="IPR028074">
    <property type="entry name" value="PHTB1_GAE_dom"/>
</dbReference>
<comment type="caution">
    <text evidence="7">The sequence shown here is derived from an EMBL/GenBank/DDBJ whole genome shotgun (WGS) entry which is preliminary data.</text>
</comment>
<dbReference type="GO" id="GO:0060271">
    <property type="term" value="P:cilium assembly"/>
    <property type="evidence" value="ECO:0007669"/>
    <property type="project" value="TreeGrafter"/>
</dbReference>
<dbReference type="Pfam" id="PF23339">
    <property type="entry name" value="PTHB1_CtH"/>
    <property type="match status" value="1"/>
</dbReference>